<dbReference type="Proteomes" id="UP000826271">
    <property type="component" value="Unassembled WGS sequence"/>
</dbReference>
<keyword evidence="2" id="KW-0067">ATP-binding</keyword>
<evidence type="ECO:0000256" key="3">
    <source>
        <dbReference type="SAM" id="MobiDB-lite"/>
    </source>
</evidence>
<reference evidence="5" key="1">
    <citation type="submission" date="2019-10" db="EMBL/GenBank/DDBJ databases">
        <authorList>
            <person name="Zhang R."/>
            <person name="Pan Y."/>
            <person name="Wang J."/>
            <person name="Ma R."/>
            <person name="Yu S."/>
        </authorList>
    </citation>
    <scope>NUCLEOTIDE SEQUENCE</scope>
    <source>
        <strain evidence="5">LA-IB0</strain>
        <tissue evidence="5">Leaf</tissue>
    </source>
</reference>
<evidence type="ECO:0000313" key="5">
    <source>
        <dbReference type="EMBL" id="KAG8364513.1"/>
    </source>
</evidence>
<protein>
    <recommendedName>
        <fullName evidence="4">ATPase AAA-type core domain-containing protein</fullName>
    </recommendedName>
</protein>
<dbReference type="Pfam" id="PF07724">
    <property type="entry name" value="AAA_2"/>
    <property type="match status" value="2"/>
</dbReference>
<dbReference type="PANTHER" id="PTHR11638">
    <property type="entry name" value="ATP-DEPENDENT CLP PROTEASE"/>
    <property type="match status" value="1"/>
</dbReference>
<accession>A0AAV6W2M1</accession>
<dbReference type="InterPro" id="IPR001270">
    <property type="entry name" value="ClpA/B"/>
</dbReference>
<dbReference type="PANTHER" id="PTHR11638:SF18">
    <property type="entry name" value="HEAT SHOCK PROTEIN 104"/>
    <property type="match status" value="1"/>
</dbReference>
<proteinExistence type="predicted"/>
<sequence>MKEEEMKAGCEELEMAYGVHIDEDALSFAAQLLQAYGNESPLLKDMNVMQLMERACRRLRENLDSESEEHALDWDEDNLDRAVIEVTELRKERTLVSWSIVLPRVEKELAHLMNKWECFTNKWAPIVGRLRQESENRIVLLRYLHEQMVSPINQGCIEVEHIKQLLPLLSTATTQLKHTIHSAFEERHFVGPSVIAQVASSITDLPVTFFHCPFTVKPTPQDLESKLLEKFFRLDNVIHQIASALYSNQQKSSTTGLFGSFLFLGPHGCDRTKLAKALAKEIFGDEERFTKLDMSEYKEETDYVSHLLVVLNRLEKKNGSIVMFDNIENGPGCIDEVLCQILREGRLTNGQGMCVSFSHDIVLVSSYVGCRKELPKLPPLDEIIKEPADLSYNGCSFRPFLGQVTNQFKPELFNLFDDVVLFPQLSTPDHLVISRLQIRDVATSMSTLLKKQVILYPSNAAVHNILGYGNFSHKGVHAYESWHKAYMAPLLSDVVKEEEEDDDRIIIYIDVLMGLWKEFSFRVEKSSSKHLKKYPPFPKNFKENLLKLRTSYRGEKQQVNKIYKLLTSCSHLFELLHSKADEIDTARVHLEYQEVVRLIHDLLMEEESSHDSNEPESEPVQLDDNGGELERGRKRRRRRAEPESFSLCKCKDSHDQNLLLIDAVKQRPHPSVIVFYELEMAHISVFSSILSILDSGVFEDNHGNIIDFRNSVVVIVSDLGDKEMIARLNGHNPEEKKKIIQKSLLTTADGKKGVKREKGSRSEKKIIQKPLPDGKKGVKKKGLRSELLNQLEHLLAFDPLSDDQLNQFANFPMKSLKEEQYCSFFLTFFYLFHVRGPKKVRYNAANMVRSLMKARRNARVLPPTVDVL</sequence>
<dbReference type="PRINTS" id="PR00300">
    <property type="entry name" value="CLPPROTEASEA"/>
</dbReference>
<name>A0AAV6W2M1_9LAMI</name>
<organism evidence="5 6">
    <name type="scientific">Buddleja alternifolia</name>
    <dbReference type="NCBI Taxonomy" id="168488"/>
    <lineage>
        <taxon>Eukaryota</taxon>
        <taxon>Viridiplantae</taxon>
        <taxon>Streptophyta</taxon>
        <taxon>Embryophyta</taxon>
        <taxon>Tracheophyta</taxon>
        <taxon>Spermatophyta</taxon>
        <taxon>Magnoliopsida</taxon>
        <taxon>eudicotyledons</taxon>
        <taxon>Gunneridae</taxon>
        <taxon>Pentapetalae</taxon>
        <taxon>asterids</taxon>
        <taxon>lamiids</taxon>
        <taxon>Lamiales</taxon>
        <taxon>Scrophulariaceae</taxon>
        <taxon>Buddlejeae</taxon>
        <taxon>Buddleja</taxon>
    </lineage>
</organism>
<dbReference type="AlphaFoldDB" id="A0AAV6W2M1"/>
<evidence type="ECO:0000256" key="2">
    <source>
        <dbReference type="ARBA" id="ARBA00022840"/>
    </source>
</evidence>
<keyword evidence="1" id="KW-0547">Nucleotide-binding</keyword>
<evidence type="ECO:0000259" key="4">
    <source>
        <dbReference type="Pfam" id="PF07724"/>
    </source>
</evidence>
<feature type="domain" description="ATPase AAA-type core" evidence="4">
    <location>
        <begin position="654"/>
        <end position="742"/>
    </location>
</feature>
<dbReference type="InterPro" id="IPR003959">
    <property type="entry name" value="ATPase_AAA_core"/>
</dbReference>
<dbReference type="GO" id="GO:0016887">
    <property type="term" value="F:ATP hydrolysis activity"/>
    <property type="evidence" value="ECO:0007669"/>
    <property type="project" value="InterPro"/>
</dbReference>
<dbReference type="Gene3D" id="3.40.50.300">
    <property type="entry name" value="P-loop containing nucleotide triphosphate hydrolases"/>
    <property type="match status" value="2"/>
</dbReference>
<dbReference type="InterPro" id="IPR027417">
    <property type="entry name" value="P-loop_NTPase"/>
</dbReference>
<evidence type="ECO:0000313" key="6">
    <source>
        <dbReference type="Proteomes" id="UP000826271"/>
    </source>
</evidence>
<evidence type="ECO:0000256" key="1">
    <source>
        <dbReference type="ARBA" id="ARBA00022741"/>
    </source>
</evidence>
<gene>
    <name evidence="5" type="ORF">BUALT_Bualt18G0005000</name>
</gene>
<comment type="caution">
    <text evidence="5">The sequence shown here is derived from an EMBL/GenBank/DDBJ whole genome shotgun (WGS) entry which is preliminary data.</text>
</comment>
<feature type="domain" description="ATPase AAA-type core" evidence="4">
    <location>
        <begin position="259"/>
        <end position="416"/>
    </location>
</feature>
<keyword evidence="6" id="KW-1185">Reference proteome</keyword>
<dbReference type="GO" id="GO:0005524">
    <property type="term" value="F:ATP binding"/>
    <property type="evidence" value="ECO:0007669"/>
    <property type="project" value="UniProtKB-KW"/>
</dbReference>
<dbReference type="EMBL" id="WHWC01000018">
    <property type="protein sequence ID" value="KAG8364513.1"/>
    <property type="molecule type" value="Genomic_DNA"/>
</dbReference>
<dbReference type="SUPFAM" id="SSF52540">
    <property type="entry name" value="P-loop containing nucleoside triphosphate hydrolases"/>
    <property type="match status" value="2"/>
</dbReference>
<dbReference type="GO" id="GO:0005737">
    <property type="term" value="C:cytoplasm"/>
    <property type="evidence" value="ECO:0007669"/>
    <property type="project" value="TreeGrafter"/>
</dbReference>
<feature type="region of interest" description="Disordered" evidence="3">
    <location>
        <begin position="607"/>
        <end position="638"/>
    </location>
</feature>
<dbReference type="GO" id="GO:0034605">
    <property type="term" value="P:cellular response to heat"/>
    <property type="evidence" value="ECO:0007669"/>
    <property type="project" value="TreeGrafter"/>
</dbReference>
<dbReference type="InterPro" id="IPR050130">
    <property type="entry name" value="ClpA_ClpB"/>
</dbReference>